<evidence type="ECO:0000313" key="3">
    <source>
        <dbReference type="Proteomes" id="UP000186736"/>
    </source>
</evidence>
<dbReference type="SUPFAM" id="SSF51338">
    <property type="entry name" value="Composite domain of metallo-dependent hydrolases"/>
    <property type="match status" value="2"/>
</dbReference>
<dbReference type="GO" id="GO:0016810">
    <property type="term" value="F:hydrolase activity, acting on carbon-nitrogen (but not peptide) bonds"/>
    <property type="evidence" value="ECO:0007669"/>
    <property type="project" value="InterPro"/>
</dbReference>
<reference evidence="2 3" key="1">
    <citation type="submission" date="2016-10" db="EMBL/GenBank/DDBJ databases">
        <title>Genome Sequence of Pseudomonas putida GM4FR.</title>
        <authorList>
            <person name="Poehlein A."/>
            <person name="Wemheuer F."/>
            <person name="Hollensteiner J."/>
            <person name="Wemheuer B."/>
        </authorList>
    </citation>
    <scope>NUCLEOTIDE SEQUENCE [LARGE SCALE GENOMIC DNA]</scope>
    <source>
        <strain evidence="2 3">GM4FR</strain>
    </source>
</reference>
<name>A0A1Q9QVI5_PSEPU</name>
<gene>
    <name evidence="2" type="ORF">PSEMO_61310</name>
</gene>
<dbReference type="AlphaFoldDB" id="A0A1Q9QVI5"/>
<dbReference type="InterPro" id="IPR013108">
    <property type="entry name" value="Amidohydro_3"/>
</dbReference>
<evidence type="ECO:0000259" key="1">
    <source>
        <dbReference type="Pfam" id="PF07969"/>
    </source>
</evidence>
<dbReference type="Gene3D" id="2.30.40.10">
    <property type="entry name" value="Urease, subunit C, domain 1"/>
    <property type="match status" value="1"/>
</dbReference>
<dbReference type="Pfam" id="PF07969">
    <property type="entry name" value="Amidohydro_3"/>
    <property type="match status" value="1"/>
</dbReference>
<sequence length="616" mass="67424">MSQSPQFGCACCTPNMLPRFEHAADAWKALLAEAGTLAPHGGQQAVIFFGGTIYPDPERPGQQVEAIGIAQGEVKASGALDDVRKAMQPYKPVDHPLKPEETLLPGLIDAHAHLMSTALITGWTDLSPIQDQSLNREYSIAYVKAGIVKAAEAVKGKPEKEQWVTGFGVDPSLMTEWQDIDATILDGLYPELPELKIFLLNASGHISYANTKALELAGLDKDYKDGVLTETQSALMIPKLPKPGPFQFFRNLLQVFSDANKRGITTVFDASVGLVGKEYEIGLMRLLAKTHVLTLRVGGALYGSDADDLKTWLKSYSPELDSKGNELFTLRAMKLIADGSNQGLTGLQSAPYKCCHEHQVPGVGAYGLFNYNPVRELANVMADVSAKGWPILTHANGDEAIDNVLSAYQLALSNPPTDKVPLPEPPFNSVPAWAGQRHRIEHCSLLHDNAIALMKRMAISPSFLIGHVGYWGRAFQHTILGKDRANMLDRCASALKGGLRISLHSDRFVTPFGPLRYMEQAIGRVMEAVVDEPDEDKRILNKHERLDVHQALRAVTIDSAWQCHLDHQVGSLLPGKQADLVILAKDPLQWTAPDAAGMRGIEVKQTWVSGRKVYES</sequence>
<dbReference type="Proteomes" id="UP000186736">
    <property type="component" value="Unassembled WGS sequence"/>
</dbReference>
<dbReference type="PANTHER" id="PTHR22642:SF2">
    <property type="entry name" value="PROTEIN LONG AFTER FAR-RED 3"/>
    <property type="match status" value="1"/>
</dbReference>
<organism evidence="2 3">
    <name type="scientific">Pseudomonas putida</name>
    <name type="common">Arthrobacter siderocapsulatus</name>
    <dbReference type="NCBI Taxonomy" id="303"/>
    <lineage>
        <taxon>Bacteria</taxon>
        <taxon>Pseudomonadati</taxon>
        <taxon>Pseudomonadota</taxon>
        <taxon>Gammaproteobacteria</taxon>
        <taxon>Pseudomonadales</taxon>
        <taxon>Pseudomonadaceae</taxon>
        <taxon>Pseudomonas</taxon>
    </lineage>
</organism>
<feature type="domain" description="Amidohydrolase 3" evidence="1">
    <location>
        <begin position="102"/>
        <end position="614"/>
    </location>
</feature>
<evidence type="ECO:0000313" key="2">
    <source>
        <dbReference type="EMBL" id="OLS59170.1"/>
    </source>
</evidence>
<protein>
    <recommendedName>
        <fullName evidence="1">Amidohydrolase 3 domain-containing protein</fullName>
    </recommendedName>
</protein>
<dbReference type="Gene3D" id="3.20.20.140">
    <property type="entry name" value="Metal-dependent hydrolases"/>
    <property type="match status" value="1"/>
</dbReference>
<dbReference type="CDD" id="cd01300">
    <property type="entry name" value="YtcJ_like"/>
    <property type="match status" value="1"/>
</dbReference>
<dbReference type="RefSeq" id="WP_075806690.1">
    <property type="nucleotide sequence ID" value="NZ_MKZO01000075.1"/>
</dbReference>
<accession>A0A1Q9QVI5</accession>
<proteinExistence type="predicted"/>
<dbReference type="InterPro" id="IPR011059">
    <property type="entry name" value="Metal-dep_hydrolase_composite"/>
</dbReference>
<dbReference type="InterPro" id="IPR033932">
    <property type="entry name" value="YtcJ-like"/>
</dbReference>
<dbReference type="EMBL" id="MKZO01000075">
    <property type="protein sequence ID" value="OLS59170.1"/>
    <property type="molecule type" value="Genomic_DNA"/>
</dbReference>
<dbReference type="PANTHER" id="PTHR22642">
    <property type="entry name" value="IMIDAZOLONEPROPIONASE"/>
    <property type="match status" value="1"/>
</dbReference>
<dbReference type="Gene3D" id="3.10.310.70">
    <property type="match status" value="1"/>
</dbReference>
<dbReference type="SUPFAM" id="SSF51556">
    <property type="entry name" value="Metallo-dependent hydrolases"/>
    <property type="match status" value="1"/>
</dbReference>
<dbReference type="InterPro" id="IPR032466">
    <property type="entry name" value="Metal_Hydrolase"/>
</dbReference>
<comment type="caution">
    <text evidence="2">The sequence shown here is derived from an EMBL/GenBank/DDBJ whole genome shotgun (WGS) entry which is preliminary data.</text>
</comment>